<dbReference type="GO" id="GO:0008312">
    <property type="term" value="F:7S RNA binding"/>
    <property type="evidence" value="ECO:0007669"/>
    <property type="project" value="InterPro"/>
</dbReference>
<comment type="subcellular location">
    <subcellularLocation>
        <location evidence="1">Cytoplasm</location>
    </subcellularLocation>
</comment>
<evidence type="ECO:0000256" key="4">
    <source>
        <dbReference type="ARBA" id="ARBA00023274"/>
    </source>
</evidence>
<evidence type="ECO:0008006" key="7">
    <source>
        <dbReference type="Google" id="ProtNLM"/>
    </source>
</evidence>
<dbReference type="EMBL" id="HBIS01007315">
    <property type="protein sequence ID" value="CAE0612636.1"/>
    <property type="molecule type" value="Transcribed_RNA"/>
</dbReference>
<evidence type="ECO:0000313" key="6">
    <source>
        <dbReference type="EMBL" id="CAE0612636.1"/>
    </source>
</evidence>
<dbReference type="PANTHER" id="PTHR17453:SF0">
    <property type="entry name" value="SIGNAL RECOGNITION PARTICLE 19 KDA PROTEIN"/>
    <property type="match status" value="1"/>
</dbReference>
<keyword evidence="2" id="KW-0963">Cytoplasm</keyword>
<dbReference type="GO" id="GO:0006617">
    <property type="term" value="P:SRP-dependent cotranslational protein targeting to membrane, signal sequence recognition"/>
    <property type="evidence" value="ECO:0007669"/>
    <property type="project" value="TreeGrafter"/>
</dbReference>
<dbReference type="InterPro" id="IPR002778">
    <property type="entry name" value="Signal_recog_particle_SRP19"/>
</dbReference>
<evidence type="ECO:0000256" key="1">
    <source>
        <dbReference type="ARBA" id="ARBA00004496"/>
    </source>
</evidence>
<name>A0A7S3UES2_9CHLO</name>
<dbReference type="GO" id="GO:0005786">
    <property type="term" value="C:signal recognition particle, endoplasmic reticulum targeting"/>
    <property type="evidence" value="ECO:0007669"/>
    <property type="project" value="UniProtKB-KW"/>
</dbReference>
<accession>A0A7S3UES2</accession>
<evidence type="ECO:0000256" key="3">
    <source>
        <dbReference type="ARBA" id="ARBA00023135"/>
    </source>
</evidence>
<dbReference type="PANTHER" id="PTHR17453">
    <property type="entry name" value="SIGNAL RECOGNITION PARTICLE 19 KD PROTEIN"/>
    <property type="match status" value="1"/>
</dbReference>
<reference evidence="6" key="1">
    <citation type="submission" date="2021-01" db="EMBL/GenBank/DDBJ databases">
        <authorList>
            <person name="Corre E."/>
            <person name="Pelletier E."/>
            <person name="Niang G."/>
            <person name="Scheremetjew M."/>
            <person name="Finn R."/>
            <person name="Kale V."/>
            <person name="Holt S."/>
            <person name="Cochrane G."/>
            <person name="Meng A."/>
            <person name="Brown T."/>
            <person name="Cohen L."/>
        </authorList>
    </citation>
    <scope>NUCLEOTIDE SEQUENCE</scope>
    <source>
        <strain evidence="6">CCMP1897</strain>
    </source>
</reference>
<keyword evidence="4" id="KW-0687">Ribonucleoprotein</keyword>
<organism evidence="6">
    <name type="scientific">Picocystis salinarum</name>
    <dbReference type="NCBI Taxonomy" id="88271"/>
    <lineage>
        <taxon>Eukaryota</taxon>
        <taxon>Viridiplantae</taxon>
        <taxon>Chlorophyta</taxon>
        <taxon>Picocystophyceae</taxon>
        <taxon>Picocystales</taxon>
        <taxon>Picocystaceae</taxon>
        <taxon>Picocystis</taxon>
    </lineage>
</organism>
<dbReference type="SUPFAM" id="SSF69695">
    <property type="entry name" value="SRP19"/>
    <property type="match status" value="1"/>
</dbReference>
<gene>
    <name evidence="6" type="ORF">PSAL00342_LOCUS6535</name>
</gene>
<feature type="region of interest" description="Disordered" evidence="5">
    <location>
        <begin position="106"/>
        <end position="135"/>
    </location>
</feature>
<dbReference type="Pfam" id="PF01922">
    <property type="entry name" value="SRP19"/>
    <property type="match status" value="1"/>
</dbReference>
<protein>
    <recommendedName>
        <fullName evidence="7">Signal recognition particle 19 kDa protein</fullName>
    </recommendedName>
</protein>
<evidence type="ECO:0000256" key="2">
    <source>
        <dbReference type="ARBA" id="ARBA00022490"/>
    </source>
</evidence>
<dbReference type="InterPro" id="IPR036521">
    <property type="entry name" value="SRP19-like_sf"/>
</dbReference>
<sequence>MAAFEYHKDRRIALYPEYLDSGLTIQEGRRVPKKVACEHPTAKEMADCCVHLKLPVEVQDKMFPRSCTKNGRIRVQLKDEVGNLVNSDIPNKKVLMKEICALIPKHASRQGHAGSQKGSGSGASGQPGVKGKKKR</sequence>
<dbReference type="Gene3D" id="3.30.56.30">
    <property type="entry name" value="Signal recognition particle, SRP19-like subunit"/>
    <property type="match status" value="1"/>
</dbReference>
<keyword evidence="3" id="KW-0733">Signal recognition particle</keyword>
<evidence type="ECO:0000256" key="5">
    <source>
        <dbReference type="SAM" id="MobiDB-lite"/>
    </source>
</evidence>
<proteinExistence type="predicted"/>
<dbReference type="AlphaFoldDB" id="A0A7S3UES2"/>